<evidence type="ECO:0008006" key="5">
    <source>
        <dbReference type="Google" id="ProtNLM"/>
    </source>
</evidence>
<evidence type="ECO:0000313" key="3">
    <source>
        <dbReference type="EMBL" id="KAG7396116.1"/>
    </source>
</evidence>
<accession>A0A8T1WRQ3</accession>
<dbReference type="EMBL" id="JAGDFL010000171">
    <property type="protein sequence ID" value="KAG7396116.1"/>
    <property type="molecule type" value="Genomic_DNA"/>
</dbReference>
<evidence type="ECO:0000256" key="2">
    <source>
        <dbReference type="SAM" id="SignalP"/>
    </source>
</evidence>
<protein>
    <recommendedName>
        <fullName evidence="5">RxLR effector protein</fullName>
    </recommendedName>
</protein>
<organism evidence="3 4">
    <name type="scientific">Phytophthora boehmeriae</name>
    <dbReference type="NCBI Taxonomy" id="109152"/>
    <lineage>
        <taxon>Eukaryota</taxon>
        <taxon>Sar</taxon>
        <taxon>Stramenopiles</taxon>
        <taxon>Oomycota</taxon>
        <taxon>Peronosporomycetes</taxon>
        <taxon>Peronosporales</taxon>
        <taxon>Peronosporaceae</taxon>
        <taxon>Phytophthora</taxon>
    </lineage>
</organism>
<sequence length="337" mass="36504">MKATIVLIVLTALVYAAIVPQADGTSLRHVGQKLPAVLATMPRRSYFELTRDQADVTEDQENADESGNMIVIRTDNVERKENEAESDDGSDDHVAACKRRYYAEYLWCGEFKSGIDDVSEDPAAEHEENGDDSDDVSEDHGAGSDSDDVSKDREAEADSDDVSEDCGAEADSDDVSEDCVAEADSDDVSEDCGAEADSDDVSEDREAEGDSDDVSEDCVAEADSDDVSEDCGAEADSDDVSEDCGAEADSDDVSEDREAEGDMDDETKHDEKEADSDDEANVSEDLETACKRRLQVGFEENEVHADDGAENRDQYETISSDVQARGRYSEPGNNMVV</sequence>
<dbReference type="Proteomes" id="UP000693981">
    <property type="component" value="Unassembled WGS sequence"/>
</dbReference>
<feature type="compositionally biased region" description="Acidic residues" evidence="1">
    <location>
        <begin position="273"/>
        <end position="287"/>
    </location>
</feature>
<gene>
    <name evidence="3" type="ORF">PHYBOEH_002771</name>
</gene>
<feature type="region of interest" description="Disordered" evidence="1">
    <location>
        <begin position="121"/>
        <end position="337"/>
    </location>
</feature>
<feature type="compositionally biased region" description="Basic and acidic residues" evidence="1">
    <location>
        <begin position="301"/>
        <end position="315"/>
    </location>
</feature>
<proteinExistence type="predicted"/>
<feature type="signal peptide" evidence="2">
    <location>
        <begin position="1"/>
        <end position="16"/>
    </location>
</feature>
<feature type="compositionally biased region" description="Acidic residues" evidence="1">
    <location>
        <begin position="121"/>
        <end position="137"/>
    </location>
</feature>
<keyword evidence="4" id="KW-1185">Reference proteome</keyword>
<evidence type="ECO:0000313" key="4">
    <source>
        <dbReference type="Proteomes" id="UP000693981"/>
    </source>
</evidence>
<comment type="caution">
    <text evidence="3">The sequence shown here is derived from an EMBL/GenBank/DDBJ whole genome shotgun (WGS) entry which is preliminary data.</text>
</comment>
<feature type="compositionally biased region" description="Basic and acidic residues" evidence="1">
    <location>
        <begin position="138"/>
        <end position="156"/>
    </location>
</feature>
<feature type="chain" id="PRO_5035856581" description="RxLR effector protein" evidence="2">
    <location>
        <begin position="17"/>
        <end position="337"/>
    </location>
</feature>
<dbReference type="AlphaFoldDB" id="A0A8T1WRQ3"/>
<evidence type="ECO:0000256" key="1">
    <source>
        <dbReference type="SAM" id="MobiDB-lite"/>
    </source>
</evidence>
<keyword evidence="2" id="KW-0732">Signal</keyword>
<name>A0A8T1WRQ3_9STRA</name>
<reference evidence="3" key="1">
    <citation type="submission" date="2021-02" db="EMBL/GenBank/DDBJ databases">
        <authorList>
            <person name="Palmer J.M."/>
        </authorList>
    </citation>
    <scope>NUCLEOTIDE SEQUENCE</scope>
    <source>
        <strain evidence="3">SCRP23</strain>
    </source>
</reference>
<feature type="compositionally biased region" description="Acidic residues" evidence="1">
    <location>
        <begin position="157"/>
        <end position="265"/>
    </location>
</feature>